<evidence type="ECO:0000313" key="3">
    <source>
        <dbReference type="Proteomes" id="UP001305498"/>
    </source>
</evidence>
<name>A0AA97I5R8_9MICO</name>
<accession>A0AA97I5R8</accession>
<dbReference type="RefSeq" id="WP_317140520.1">
    <property type="nucleotide sequence ID" value="NZ_CP118157.1"/>
</dbReference>
<organism evidence="2 3">
    <name type="scientific">Microbacterium betulae</name>
    <dbReference type="NCBI Taxonomy" id="2981139"/>
    <lineage>
        <taxon>Bacteria</taxon>
        <taxon>Bacillati</taxon>
        <taxon>Actinomycetota</taxon>
        <taxon>Actinomycetes</taxon>
        <taxon>Micrococcales</taxon>
        <taxon>Microbacteriaceae</taxon>
        <taxon>Microbacterium</taxon>
    </lineage>
</organism>
<keyword evidence="3" id="KW-1185">Reference proteome</keyword>
<evidence type="ECO:0000256" key="1">
    <source>
        <dbReference type="SAM" id="Phobius"/>
    </source>
</evidence>
<reference evidence="2 3" key="1">
    <citation type="submission" date="2023-02" db="EMBL/GenBank/DDBJ databases">
        <title>Microbacterium betulae sp. nov., isolated from birch wood.</title>
        <authorList>
            <person name="Pasciak M."/>
            <person name="Pawlik K.J."/>
            <person name="Martynowski D."/>
            <person name="Laczmanski L."/>
            <person name="Ciekot J."/>
            <person name="Szponar B."/>
            <person name="Wojcik-Fatla A."/>
            <person name="Mackiewicz B."/>
            <person name="Farian E."/>
            <person name="Cholewa G."/>
            <person name="Cholewa A."/>
            <person name="Dutkiewicz J."/>
        </authorList>
    </citation>
    <scope>NUCLEOTIDE SEQUENCE [LARGE SCALE GENOMIC DNA]</scope>
    <source>
        <strain evidence="2 3">AB</strain>
    </source>
</reference>
<feature type="transmembrane region" description="Helical" evidence="1">
    <location>
        <begin position="20"/>
        <end position="44"/>
    </location>
</feature>
<keyword evidence="1" id="KW-1133">Transmembrane helix</keyword>
<feature type="transmembrane region" description="Helical" evidence="1">
    <location>
        <begin position="91"/>
        <end position="108"/>
    </location>
</feature>
<gene>
    <name evidence="2" type="ORF">N8K70_05035</name>
</gene>
<keyword evidence="1" id="KW-0472">Membrane</keyword>
<sequence>MSTRAGSDDDIGREEPAGTLAALTWILGIVLSAALPVVLAFRAFQTGGADGAAYDTAISLAFFGGIANVILYAGAALVLRSRNRSLRGSAWAVLARTLVLAVVCSVIVG</sequence>
<dbReference type="KEGG" id="mbet:N8K70_05035"/>
<evidence type="ECO:0000313" key="2">
    <source>
        <dbReference type="EMBL" id="WOF24046.1"/>
    </source>
</evidence>
<dbReference type="EMBL" id="CP118157">
    <property type="protein sequence ID" value="WOF24046.1"/>
    <property type="molecule type" value="Genomic_DNA"/>
</dbReference>
<keyword evidence="1" id="KW-0812">Transmembrane</keyword>
<dbReference type="Proteomes" id="UP001305498">
    <property type="component" value="Chromosome"/>
</dbReference>
<proteinExistence type="predicted"/>
<protein>
    <submittedName>
        <fullName evidence="2">Uncharacterized protein</fullName>
    </submittedName>
</protein>
<feature type="transmembrane region" description="Helical" evidence="1">
    <location>
        <begin position="56"/>
        <end position="79"/>
    </location>
</feature>
<dbReference type="AlphaFoldDB" id="A0AA97I5R8"/>